<dbReference type="EMBL" id="JASWJB010000170">
    <property type="protein sequence ID" value="KAK2594391.1"/>
    <property type="molecule type" value="Genomic_DNA"/>
</dbReference>
<comment type="caution">
    <text evidence="2">The sequence shown here is derived from an EMBL/GenBank/DDBJ whole genome shotgun (WGS) entry which is preliminary data.</text>
</comment>
<dbReference type="Gene3D" id="2.60.120.10">
    <property type="entry name" value="Jelly Rolls"/>
    <property type="match status" value="1"/>
</dbReference>
<dbReference type="InterPro" id="IPR013096">
    <property type="entry name" value="Cupin_2"/>
</dbReference>
<organism evidence="2 3">
    <name type="scientific">Conoideocrella luteorostrata</name>
    <dbReference type="NCBI Taxonomy" id="1105319"/>
    <lineage>
        <taxon>Eukaryota</taxon>
        <taxon>Fungi</taxon>
        <taxon>Dikarya</taxon>
        <taxon>Ascomycota</taxon>
        <taxon>Pezizomycotina</taxon>
        <taxon>Sordariomycetes</taxon>
        <taxon>Hypocreomycetidae</taxon>
        <taxon>Hypocreales</taxon>
        <taxon>Clavicipitaceae</taxon>
        <taxon>Conoideocrella</taxon>
    </lineage>
</organism>
<dbReference type="SUPFAM" id="SSF51182">
    <property type="entry name" value="RmlC-like cupins"/>
    <property type="match status" value="1"/>
</dbReference>
<evidence type="ECO:0000313" key="3">
    <source>
        <dbReference type="Proteomes" id="UP001251528"/>
    </source>
</evidence>
<proteinExistence type="predicted"/>
<accession>A0AAJ0CJU8</accession>
<name>A0AAJ0CJU8_9HYPO</name>
<dbReference type="Proteomes" id="UP001251528">
    <property type="component" value="Unassembled WGS sequence"/>
</dbReference>
<evidence type="ECO:0000313" key="2">
    <source>
        <dbReference type="EMBL" id="KAK2594391.1"/>
    </source>
</evidence>
<evidence type="ECO:0000259" key="1">
    <source>
        <dbReference type="Pfam" id="PF07883"/>
    </source>
</evidence>
<feature type="domain" description="Cupin type-2" evidence="1">
    <location>
        <begin position="45"/>
        <end position="104"/>
    </location>
</feature>
<sequence length="178" mass="19896">MEGFKLLKTLTLGKGQTMEIKMNESEPEDSVNRWAIDTVCTGEEALEVPPHWHKNHQEHFTVLEGRLEMTMDGKKTVVKAGDPTFLVQRKVVHSVKALEGERVVFREQPDPAGEYKALFFNDVFSQGGFGGIMHTLRAFYDGDAYLALPLGSRMVDEAFLTVFGGLAHVFGAKKPQKL</sequence>
<dbReference type="InterPro" id="IPR014710">
    <property type="entry name" value="RmlC-like_jellyroll"/>
</dbReference>
<dbReference type="CDD" id="cd02208">
    <property type="entry name" value="cupin_RmlC-like"/>
    <property type="match status" value="1"/>
</dbReference>
<reference evidence="2" key="1">
    <citation type="submission" date="2023-06" db="EMBL/GenBank/DDBJ databases">
        <title>Conoideocrella luteorostrata (Hypocreales: Clavicipitaceae), a potential biocontrol fungus for elongate hemlock scale in United States Christmas tree production areas.</title>
        <authorList>
            <person name="Barrett H."/>
            <person name="Lovett B."/>
            <person name="Macias A.M."/>
            <person name="Stajich J.E."/>
            <person name="Kasson M.T."/>
        </authorList>
    </citation>
    <scope>NUCLEOTIDE SEQUENCE</scope>
    <source>
        <strain evidence="2">ARSEF 14590</strain>
    </source>
</reference>
<dbReference type="InterPro" id="IPR011051">
    <property type="entry name" value="RmlC_Cupin_sf"/>
</dbReference>
<keyword evidence="3" id="KW-1185">Reference proteome</keyword>
<dbReference type="Pfam" id="PF07883">
    <property type="entry name" value="Cupin_2"/>
    <property type="match status" value="1"/>
</dbReference>
<dbReference type="AlphaFoldDB" id="A0AAJ0CJU8"/>
<gene>
    <name evidence="2" type="ORF">QQS21_007897</name>
</gene>
<protein>
    <recommendedName>
        <fullName evidence="1">Cupin type-2 domain-containing protein</fullName>
    </recommendedName>
</protein>